<keyword evidence="1" id="KW-0812">Transmembrane</keyword>
<evidence type="ECO:0000313" key="3">
    <source>
        <dbReference type="Proteomes" id="UP000193900"/>
    </source>
</evidence>
<dbReference type="PANTHER" id="PTHR41795">
    <property type="entry name" value="EXOPOLYSACCHARIDE SYNTHESIS PROTEIN"/>
    <property type="match status" value="1"/>
</dbReference>
<feature type="transmembrane region" description="Helical" evidence="1">
    <location>
        <begin position="155"/>
        <end position="175"/>
    </location>
</feature>
<evidence type="ECO:0000313" key="2">
    <source>
        <dbReference type="EMBL" id="SLN75601.1"/>
    </source>
</evidence>
<dbReference type="InterPro" id="IPR010331">
    <property type="entry name" value="ExoD"/>
</dbReference>
<organism evidence="2 3">
    <name type="scientific">Roseisalinus antarcticus</name>
    <dbReference type="NCBI Taxonomy" id="254357"/>
    <lineage>
        <taxon>Bacteria</taxon>
        <taxon>Pseudomonadati</taxon>
        <taxon>Pseudomonadota</taxon>
        <taxon>Alphaproteobacteria</taxon>
        <taxon>Rhodobacterales</taxon>
        <taxon>Roseobacteraceae</taxon>
        <taxon>Roseisalinus</taxon>
    </lineage>
</organism>
<name>A0A1Y5TY50_9RHOB</name>
<reference evidence="2 3" key="1">
    <citation type="submission" date="2017-03" db="EMBL/GenBank/DDBJ databases">
        <authorList>
            <person name="Afonso C.L."/>
            <person name="Miller P.J."/>
            <person name="Scott M.A."/>
            <person name="Spackman E."/>
            <person name="Goraichik I."/>
            <person name="Dimitrov K.M."/>
            <person name="Suarez D.L."/>
            <person name="Swayne D.E."/>
        </authorList>
    </citation>
    <scope>NUCLEOTIDE SEQUENCE [LARGE SCALE GENOMIC DNA]</scope>
    <source>
        <strain evidence="2 3">CECT 7023</strain>
    </source>
</reference>
<proteinExistence type="predicted"/>
<gene>
    <name evidence="2" type="ORF">ROA7023_03996</name>
</gene>
<keyword evidence="3" id="KW-1185">Reference proteome</keyword>
<accession>A0A1Y5TY50</accession>
<keyword evidence="1" id="KW-0472">Membrane</keyword>
<protein>
    <submittedName>
        <fullName evidence="2">Exopolysaccharide synthesis, ExoD</fullName>
    </submittedName>
</protein>
<dbReference type="Pfam" id="PF06055">
    <property type="entry name" value="ExoD"/>
    <property type="match status" value="1"/>
</dbReference>
<dbReference type="Proteomes" id="UP000193900">
    <property type="component" value="Unassembled WGS sequence"/>
</dbReference>
<keyword evidence="1" id="KW-1133">Transmembrane helix</keyword>
<dbReference type="RefSeq" id="WP_085880715.1">
    <property type="nucleotide sequence ID" value="NZ_FWFZ01000036.1"/>
</dbReference>
<feature type="transmembrane region" description="Helical" evidence="1">
    <location>
        <begin position="181"/>
        <end position="203"/>
    </location>
</feature>
<evidence type="ECO:0000256" key="1">
    <source>
        <dbReference type="SAM" id="Phobius"/>
    </source>
</evidence>
<sequence>MAHAISQTAQGGHPVHDIIERLEKSAEGERVSVGDVVQAFGRRSFLPMLMVPALLVLSPLSGIPLFSSLCGITIAIVSGQMLWPGRDWLWLPAFLLRQDMRGEKARAALIKLYRFANWLDGHARERMCWLVLRPGSRIVEAVCFMCGCAMPFLEVVPFSSSFLGGAVVLMGMGLLARDGLIAAAGLAAISGILLAIYIAVTAFGV</sequence>
<dbReference type="AlphaFoldDB" id="A0A1Y5TY50"/>
<dbReference type="PANTHER" id="PTHR41795:SF1">
    <property type="entry name" value="EXOPOLYSACCHARIDE SYNTHESIS PROTEIN"/>
    <property type="match status" value="1"/>
</dbReference>
<feature type="transmembrane region" description="Helical" evidence="1">
    <location>
        <begin position="53"/>
        <end position="77"/>
    </location>
</feature>
<dbReference type="OrthoDB" id="7949130at2"/>
<dbReference type="PIRSF" id="PIRSF033239">
    <property type="entry name" value="ExoD"/>
    <property type="match status" value="1"/>
</dbReference>
<dbReference type="EMBL" id="FWFZ01000036">
    <property type="protein sequence ID" value="SLN75601.1"/>
    <property type="molecule type" value="Genomic_DNA"/>
</dbReference>